<keyword evidence="3" id="KW-0813">Transport</keyword>
<dbReference type="GO" id="GO:0016020">
    <property type="term" value="C:membrane"/>
    <property type="evidence" value="ECO:0007669"/>
    <property type="project" value="UniProtKB-SubCell"/>
</dbReference>
<evidence type="ECO:0000256" key="6">
    <source>
        <dbReference type="SAM" id="Phobius"/>
    </source>
</evidence>
<evidence type="ECO:0000259" key="7">
    <source>
        <dbReference type="Pfam" id="PF01490"/>
    </source>
</evidence>
<dbReference type="Pfam" id="PF01490">
    <property type="entry name" value="Aa_trans"/>
    <property type="match status" value="1"/>
</dbReference>
<evidence type="ECO:0000256" key="4">
    <source>
        <dbReference type="ARBA" id="ARBA00022989"/>
    </source>
</evidence>
<reference evidence="8 9" key="1">
    <citation type="journal article" date="2018" name="Plant J.">
        <title>Genome sequences of Chlorella sorokiniana UTEX 1602 and Micractinium conductrix SAG 241.80: implications to maltose excretion by a green alga.</title>
        <authorList>
            <person name="Arriola M.B."/>
            <person name="Velmurugan N."/>
            <person name="Zhang Y."/>
            <person name="Plunkett M.H."/>
            <person name="Hondzo H."/>
            <person name="Barney B.M."/>
        </authorList>
    </citation>
    <scope>NUCLEOTIDE SEQUENCE [LARGE SCALE GENOMIC DNA]</scope>
    <source>
        <strain evidence="8 9">SAG 241.80</strain>
    </source>
</reference>
<comment type="subcellular location">
    <subcellularLocation>
        <location evidence="1">Membrane</location>
        <topology evidence="1">Multi-pass membrane protein</topology>
    </subcellularLocation>
</comment>
<keyword evidence="4 6" id="KW-1133">Transmembrane helix</keyword>
<sequence length="151" mass="16183">MYSADDPVAQAARLMLAVIQVVSYPVNMHPARAAARELLRLAGWQRVRGFHTAATLLFWGGTLATALTVSGLGVVFQLVGGTCGAVLILGMPGTLLMSYAVGKWRGQQAQQAQQQQQEAQRQPPWASELWWSGLGLVLCTAALCAYTLATL</sequence>
<dbReference type="AlphaFoldDB" id="A0A2P6VH69"/>
<dbReference type="GO" id="GO:0015179">
    <property type="term" value="F:L-amino acid transmembrane transporter activity"/>
    <property type="evidence" value="ECO:0007669"/>
    <property type="project" value="TreeGrafter"/>
</dbReference>
<feature type="domain" description="Amino acid transporter transmembrane" evidence="7">
    <location>
        <begin position="8"/>
        <end position="100"/>
    </location>
</feature>
<keyword evidence="9" id="KW-1185">Reference proteome</keyword>
<protein>
    <submittedName>
        <fullName evidence="8">AAAP family transporter: amino acid</fullName>
    </submittedName>
</protein>
<evidence type="ECO:0000256" key="2">
    <source>
        <dbReference type="ARBA" id="ARBA00022692"/>
    </source>
</evidence>
<organism evidence="8 9">
    <name type="scientific">Micractinium conductrix</name>
    <dbReference type="NCBI Taxonomy" id="554055"/>
    <lineage>
        <taxon>Eukaryota</taxon>
        <taxon>Viridiplantae</taxon>
        <taxon>Chlorophyta</taxon>
        <taxon>core chlorophytes</taxon>
        <taxon>Trebouxiophyceae</taxon>
        <taxon>Chlorellales</taxon>
        <taxon>Chlorellaceae</taxon>
        <taxon>Chlorella clade</taxon>
        <taxon>Micractinium</taxon>
    </lineage>
</organism>
<feature type="transmembrane region" description="Helical" evidence="6">
    <location>
        <begin position="56"/>
        <end position="79"/>
    </location>
</feature>
<feature type="transmembrane region" description="Helical" evidence="6">
    <location>
        <begin position="85"/>
        <end position="102"/>
    </location>
</feature>
<keyword evidence="3" id="KW-0029">Amino-acid transport</keyword>
<proteinExistence type="predicted"/>
<accession>A0A2P6VH69</accession>
<gene>
    <name evidence="8" type="ORF">C2E20_3531</name>
</gene>
<evidence type="ECO:0000313" key="9">
    <source>
        <dbReference type="Proteomes" id="UP000239649"/>
    </source>
</evidence>
<comment type="caution">
    <text evidence="8">The sequence shown here is derived from an EMBL/GenBank/DDBJ whole genome shotgun (WGS) entry which is preliminary data.</text>
</comment>
<dbReference type="Proteomes" id="UP000239649">
    <property type="component" value="Unassembled WGS sequence"/>
</dbReference>
<dbReference type="OrthoDB" id="28208at2759"/>
<dbReference type="InterPro" id="IPR013057">
    <property type="entry name" value="AA_transpt_TM"/>
</dbReference>
<name>A0A2P6VH69_9CHLO</name>
<dbReference type="EMBL" id="LHPF02000007">
    <property type="protein sequence ID" value="PSC73430.1"/>
    <property type="molecule type" value="Genomic_DNA"/>
</dbReference>
<feature type="transmembrane region" description="Helical" evidence="6">
    <location>
        <begin position="129"/>
        <end position="149"/>
    </location>
</feature>
<keyword evidence="5 6" id="KW-0472">Membrane</keyword>
<keyword evidence="2 6" id="KW-0812">Transmembrane</keyword>
<dbReference type="PANTHER" id="PTHR22950:SF652">
    <property type="entry name" value="TRANSMEMBRANE AMINO ACID TRANSPORTER FAMILY PROTEIN"/>
    <property type="match status" value="1"/>
</dbReference>
<evidence type="ECO:0000256" key="3">
    <source>
        <dbReference type="ARBA" id="ARBA00022970"/>
    </source>
</evidence>
<dbReference type="PANTHER" id="PTHR22950">
    <property type="entry name" value="AMINO ACID TRANSPORTER"/>
    <property type="match status" value="1"/>
</dbReference>
<evidence type="ECO:0000256" key="5">
    <source>
        <dbReference type="ARBA" id="ARBA00023136"/>
    </source>
</evidence>
<evidence type="ECO:0000256" key="1">
    <source>
        <dbReference type="ARBA" id="ARBA00004141"/>
    </source>
</evidence>
<evidence type="ECO:0000313" key="8">
    <source>
        <dbReference type="EMBL" id="PSC73430.1"/>
    </source>
</evidence>